<keyword evidence="9" id="KW-1185">Reference proteome</keyword>
<reference evidence="8 9" key="1">
    <citation type="submission" date="2015-04" db="EMBL/GenBank/DDBJ databases">
        <authorList>
            <person name="Syromyatnikov M.Y."/>
            <person name="Popov V.N."/>
        </authorList>
    </citation>
    <scope>NUCLEOTIDE SEQUENCE [LARGE SCALE GENOMIC DNA]</scope>
    <source>
        <strain evidence="8 9">CECT 5292</strain>
    </source>
</reference>
<sequence length="282" mass="29386">MLDLWELASIATRFALYLGVLTAVGTFLTTLLFQITGCRHFTVGFALLGIAATVMGFSLSGAALTGDAGGMVDFEMLGLLWSTSVGTAVALRLAGLGLLIVGLLLGRVGRILSMIGGGLALWSFVTVGHIPDRGSLLLSIALLFHLVAISIWIGVLTPLRSLALDPSRLSDAVRVGHRFGKIAAVFVPLLILAGVYMGYELVGSLSSLVGTGYGQALIIKVLFVASLLTLAAANKLRFIPQMSRGDPAAAGHLSKSISIEWSVIVTVILTTAALTSILTLPS</sequence>
<feature type="transmembrane region" description="Helical" evidence="6">
    <location>
        <begin position="14"/>
        <end position="33"/>
    </location>
</feature>
<accession>A0A0U1NMY3</accession>
<evidence type="ECO:0000313" key="8">
    <source>
        <dbReference type="EMBL" id="CRK76080.1"/>
    </source>
</evidence>
<feature type="transmembrane region" description="Helical" evidence="6">
    <location>
        <begin position="217"/>
        <end position="236"/>
    </location>
</feature>
<evidence type="ECO:0000313" key="9">
    <source>
        <dbReference type="Proteomes" id="UP000048949"/>
    </source>
</evidence>
<dbReference type="GO" id="GO:0005886">
    <property type="term" value="C:plasma membrane"/>
    <property type="evidence" value="ECO:0007669"/>
    <property type="project" value="UniProtKB-SubCell"/>
</dbReference>
<feature type="transmembrane region" description="Helical" evidence="6">
    <location>
        <begin position="257"/>
        <end position="280"/>
    </location>
</feature>
<evidence type="ECO:0000259" key="7">
    <source>
        <dbReference type="Pfam" id="PF05425"/>
    </source>
</evidence>
<feature type="transmembrane region" description="Helical" evidence="6">
    <location>
        <begin position="111"/>
        <end position="130"/>
    </location>
</feature>
<evidence type="ECO:0000256" key="2">
    <source>
        <dbReference type="ARBA" id="ARBA00022475"/>
    </source>
</evidence>
<dbReference type="PANTHER" id="PTHR34820:SF4">
    <property type="entry name" value="INNER MEMBRANE PROTEIN YEBZ"/>
    <property type="match status" value="1"/>
</dbReference>
<keyword evidence="3 6" id="KW-0812">Transmembrane</keyword>
<proteinExistence type="predicted"/>
<keyword evidence="2" id="KW-1003">Cell membrane</keyword>
<dbReference type="STRING" id="282199.GCA_001049735_02136"/>
<feature type="transmembrane region" description="Helical" evidence="6">
    <location>
        <begin position="45"/>
        <end position="66"/>
    </location>
</feature>
<keyword evidence="5 6" id="KW-0472">Membrane</keyword>
<organism evidence="8 9">
    <name type="scientific">Nereida ignava</name>
    <dbReference type="NCBI Taxonomy" id="282199"/>
    <lineage>
        <taxon>Bacteria</taxon>
        <taxon>Pseudomonadati</taxon>
        <taxon>Pseudomonadota</taxon>
        <taxon>Alphaproteobacteria</taxon>
        <taxon>Rhodobacterales</taxon>
        <taxon>Roseobacteraceae</taxon>
        <taxon>Nereida</taxon>
    </lineage>
</organism>
<evidence type="ECO:0000256" key="4">
    <source>
        <dbReference type="ARBA" id="ARBA00022989"/>
    </source>
</evidence>
<dbReference type="GO" id="GO:0006825">
    <property type="term" value="P:copper ion transport"/>
    <property type="evidence" value="ECO:0007669"/>
    <property type="project" value="InterPro"/>
</dbReference>
<name>A0A0U1NMY3_9RHOB</name>
<dbReference type="Pfam" id="PF05425">
    <property type="entry name" value="CopD"/>
    <property type="match status" value="1"/>
</dbReference>
<feature type="domain" description="Copper resistance protein D" evidence="7">
    <location>
        <begin position="175"/>
        <end position="274"/>
    </location>
</feature>
<dbReference type="AlphaFoldDB" id="A0A0U1NMY3"/>
<keyword evidence="4 6" id="KW-1133">Transmembrane helix</keyword>
<gene>
    <name evidence="8" type="primary">ycnJ</name>
    <name evidence="8" type="ORF">NIG5292_02137</name>
</gene>
<evidence type="ECO:0000256" key="5">
    <source>
        <dbReference type="ARBA" id="ARBA00023136"/>
    </source>
</evidence>
<dbReference type="Proteomes" id="UP000048949">
    <property type="component" value="Unassembled WGS sequence"/>
</dbReference>
<dbReference type="InterPro" id="IPR008457">
    <property type="entry name" value="Cu-R_CopD_dom"/>
</dbReference>
<evidence type="ECO:0000256" key="1">
    <source>
        <dbReference type="ARBA" id="ARBA00004651"/>
    </source>
</evidence>
<evidence type="ECO:0000256" key="3">
    <source>
        <dbReference type="ARBA" id="ARBA00022692"/>
    </source>
</evidence>
<evidence type="ECO:0000256" key="6">
    <source>
        <dbReference type="SAM" id="Phobius"/>
    </source>
</evidence>
<feature type="transmembrane region" description="Helical" evidence="6">
    <location>
        <begin position="78"/>
        <end position="104"/>
    </location>
</feature>
<dbReference type="EMBL" id="CVQV01000012">
    <property type="protein sequence ID" value="CRK76080.1"/>
    <property type="molecule type" value="Genomic_DNA"/>
</dbReference>
<dbReference type="InterPro" id="IPR032694">
    <property type="entry name" value="CopC/D"/>
</dbReference>
<feature type="transmembrane region" description="Helical" evidence="6">
    <location>
        <begin position="179"/>
        <end position="197"/>
    </location>
</feature>
<feature type="transmembrane region" description="Helical" evidence="6">
    <location>
        <begin position="136"/>
        <end position="159"/>
    </location>
</feature>
<dbReference type="OrthoDB" id="8478277at2"/>
<protein>
    <submittedName>
        <fullName evidence="8">Copper transport protein YcnJ</fullName>
    </submittedName>
</protein>
<dbReference type="PANTHER" id="PTHR34820">
    <property type="entry name" value="INNER MEMBRANE PROTEIN YEBZ"/>
    <property type="match status" value="1"/>
</dbReference>
<comment type="subcellular location">
    <subcellularLocation>
        <location evidence="1">Cell membrane</location>
        <topology evidence="1">Multi-pass membrane protein</topology>
    </subcellularLocation>
</comment>
<dbReference type="RefSeq" id="WP_038010054.1">
    <property type="nucleotide sequence ID" value="NZ_CVPC01000012.1"/>
</dbReference>